<feature type="compositionally biased region" description="Polar residues" evidence="1">
    <location>
        <begin position="362"/>
        <end position="371"/>
    </location>
</feature>
<gene>
    <name evidence="3" type="ORF">M422DRAFT_782742</name>
</gene>
<dbReference type="InterPro" id="IPR036465">
    <property type="entry name" value="vWFA_dom_sf"/>
</dbReference>
<feature type="transmembrane region" description="Helical" evidence="2">
    <location>
        <begin position="16"/>
        <end position="39"/>
    </location>
</feature>
<organism evidence="3 4">
    <name type="scientific">Sphaerobolus stellatus (strain SS14)</name>
    <dbReference type="NCBI Taxonomy" id="990650"/>
    <lineage>
        <taxon>Eukaryota</taxon>
        <taxon>Fungi</taxon>
        <taxon>Dikarya</taxon>
        <taxon>Basidiomycota</taxon>
        <taxon>Agaricomycotina</taxon>
        <taxon>Agaricomycetes</taxon>
        <taxon>Phallomycetidae</taxon>
        <taxon>Geastrales</taxon>
        <taxon>Sphaerobolaceae</taxon>
        <taxon>Sphaerobolus</taxon>
    </lineage>
</organism>
<keyword evidence="2" id="KW-0812">Transmembrane</keyword>
<feature type="region of interest" description="Disordered" evidence="1">
    <location>
        <begin position="139"/>
        <end position="172"/>
    </location>
</feature>
<feature type="compositionally biased region" description="Low complexity" evidence="1">
    <location>
        <begin position="388"/>
        <end position="399"/>
    </location>
</feature>
<feature type="region of interest" description="Disordered" evidence="1">
    <location>
        <begin position="241"/>
        <end position="270"/>
    </location>
</feature>
<protein>
    <recommendedName>
        <fullName evidence="5">VWFA domain-containing protein</fullName>
    </recommendedName>
</protein>
<dbReference type="EMBL" id="KN837195">
    <property type="protein sequence ID" value="KIJ34861.1"/>
    <property type="molecule type" value="Genomic_DNA"/>
</dbReference>
<evidence type="ECO:0008006" key="5">
    <source>
        <dbReference type="Google" id="ProtNLM"/>
    </source>
</evidence>
<dbReference type="SUPFAM" id="SSF53300">
    <property type="entry name" value="vWA-like"/>
    <property type="match status" value="1"/>
</dbReference>
<evidence type="ECO:0000313" key="4">
    <source>
        <dbReference type="Proteomes" id="UP000054279"/>
    </source>
</evidence>
<evidence type="ECO:0000313" key="3">
    <source>
        <dbReference type="EMBL" id="KIJ34861.1"/>
    </source>
</evidence>
<keyword evidence="2" id="KW-0472">Membrane</keyword>
<sequence length="706" mass="76948">MSSRCHPSQHERCGGLVAVIVVGVVLGLSLILVLFNFLFRTLRRRRRERAIATKLESDTEALKDFGKDGGIRRSRYGLGMSFASDAATCATDRPNVGSANGDGDTLYPAVQDSITLIRASSEFREVVGKISRIPMLSSEAEVTPPARPSSSPVSPAIPLKSEQEPQLDTPNSIKTQDRENIVIPVVSARPRRGQDIERPSMTSILQVASGSEKVQSGDGRLRSSGPGPICRVCKKRITINEPGQDSVGPEDGTASCTSVHEGSSCDGATPCDVRDTLADEPEPMVISLKYSLKDESACLPDSDEARPLSHAESLAPMSIHIRGGSPVQSVNGISGMLCVRNPAPEEHIGEAPRSLSRPPSGFATQSETSSGIYEPSGPVECEPPTPPRSMSASSASAGPCSVYEGDTTVLVRPVIEPSEPESEAKSIDPPAPVLVTPAEFQTNLDTYVEDTGLEMFFPPTNTYLSTVSQNAAVLRNDPTTNLGTPQNIRRLTRLSLYHPVIYCDDSGSMSGSPMETQRQLVSRIALVATKIVPPEFGLDLYFINRGSFHNLSAWQIESALKNIEPEGGTPIGTNLRNRILLPLVYDVLGGGRRLERPLLICIITDGCPTYEHKLALKNVIVECRRYIQSMGYNSTAVRFSISQIGNDDDATRFLDELRNDGEIQDIIRCTTDRLDSKYWELRENERELESWLLKVLTNPIMERGRF</sequence>
<accession>A0A0C9VC22</accession>
<keyword evidence="4" id="KW-1185">Reference proteome</keyword>
<dbReference type="AlphaFoldDB" id="A0A0C9VC22"/>
<proteinExistence type="predicted"/>
<name>A0A0C9VC22_SPHS4</name>
<keyword evidence="2" id="KW-1133">Transmembrane helix</keyword>
<dbReference type="PANTHER" id="PTHR34706:SF3">
    <property type="entry name" value="ANKYRIN REPEAT PROTEIN (AFU_ORTHOLOGUE AFUA_7G06200)"/>
    <property type="match status" value="1"/>
</dbReference>
<reference evidence="3 4" key="1">
    <citation type="submission" date="2014-06" db="EMBL/GenBank/DDBJ databases">
        <title>Evolutionary Origins and Diversification of the Mycorrhizal Mutualists.</title>
        <authorList>
            <consortium name="DOE Joint Genome Institute"/>
            <consortium name="Mycorrhizal Genomics Consortium"/>
            <person name="Kohler A."/>
            <person name="Kuo A."/>
            <person name="Nagy L.G."/>
            <person name="Floudas D."/>
            <person name="Copeland A."/>
            <person name="Barry K.W."/>
            <person name="Cichocki N."/>
            <person name="Veneault-Fourrey C."/>
            <person name="LaButti K."/>
            <person name="Lindquist E.A."/>
            <person name="Lipzen A."/>
            <person name="Lundell T."/>
            <person name="Morin E."/>
            <person name="Murat C."/>
            <person name="Riley R."/>
            <person name="Ohm R."/>
            <person name="Sun H."/>
            <person name="Tunlid A."/>
            <person name="Henrissat B."/>
            <person name="Grigoriev I.V."/>
            <person name="Hibbett D.S."/>
            <person name="Martin F."/>
        </authorList>
    </citation>
    <scope>NUCLEOTIDE SEQUENCE [LARGE SCALE GENOMIC DNA]</scope>
    <source>
        <strain evidence="3 4">SS14</strain>
    </source>
</reference>
<dbReference type="PANTHER" id="PTHR34706">
    <property type="entry name" value="SLR1338 PROTEIN"/>
    <property type="match status" value="1"/>
</dbReference>
<evidence type="ECO:0000256" key="1">
    <source>
        <dbReference type="SAM" id="MobiDB-lite"/>
    </source>
</evidence>
<evidence type="ECO:0000256" key="2">
    <source>
        <dbReference type="SAM" id="Phobius"/>
    </source>
</evidence>
<dbReference type="OrthoDB" id="2142040at2759"/>
<dbReference type="Proteomes" id="UP000054279">
    <property type="component" value="Unassembled WGS sequence"/>
</dbReference>
<feature type="region of interest" description="Disordered" evidence="1">
    <location>
        <begin position="346"/>
        <end position="399"/>
    </location>
</feature>
<feature type="compositionally biased region" description="Low complexity" evidence="1">
    <location>
        <begin position="148"/>
        <end position="158"/>
    </location>
</feature>
<dbReference type="HOGENOM" id="CLU_390865_0_0_1"/>